<evidence type="ECO:0000313" key="1">
    <source>
        <dbReference type="EMBL" id="KRY25603.1"/>
    </source>
</evidence>
<dbReference type="EMBL" id="JYDI01002220">
    <property type="protein sequence ID" value="KRY25603.1"/>
    <property type="molecule type" value="Genomic_DNA"/>
</dbReference>
<dbReference type="AlphaFoldDB" id="A0A0V1AN07"/>
<feature type="non-terminal residue" evidence="1">
    <location>
        <position position="95"/>
    </location>
</feature>
<name>A0A0V1AN07_TRIBR</name>
<organism evidence="1 2">
    <name type="scientific">Trichinella britovi</name>
    <name type="common">Parasitic roundworm</name>
    <dbReference type="NCBI Taxonomy" id="45882"/>
    <lineage>
        <taxon>Eukaryota</taxon>
        <taxon>Metazoa</taxon>
        <taxon>Ecdysozoa</taxon>
        <taxon>Nematoda</taxon>
        <taxon>Enoplea</taxon>
        <taxon>Dorylaimia</taxon>
        <taxon>Trichinellida</taxon>
        <taxon>Trichinellidae</taxon>
        <taxon>Trichinella</taxon>
    </lineage>
</organism>
<protein>
    <submittedName>
        <fullName evidence="1">Uncharacterized protein</fullName>
    </submittedName>
</protein>
<comment type="caution">
    <text evidence="1">The sequence shown here is derived from an EMBL/GenBank/DDBJ whole genome shotgun (WGS) entry which is preliminary data.</text>
</comment>
<feature type="non-terminal residue" evidence="1">
    <location>
        <position position="1"/>
    </location>
</feature>
<keyword evidence="2" id="KW-1185">Reference proteome</keyword>
<dbReference type="Proteomes" id="UP000054653">
    <property type="component" value="Unassembled WGS sequence"/>
</dbReference>
<gene>
    <name evidence="1" type="ORF">T03_8976</name>
</gene>
<sequence>LLAASFLDSDLAAAAIPHGDYGYPLGDACRLRLGGPNILLGQPNAGSQEDGRASRMQADRSTQRIYVRFIRLRINQRNVLRRQRRTESQARTGSR</sequence>
<proteinExistence type="predicted"/>
<accession>A0A0V1AN07</accession>
<reference evidence="1 2" key="1">
    <citation type="submission" date="2015-01" db="EMBL/GenBank/DDBJ databases">
        <title>Evolution of Trichinella species and genotypes.</title>
        <authorList>
            <person name="Korhonen P.K."/>
            <person name="Edoardo P."/>
            <person name="Giuseppe L.R."/>
            <person name="Gasser R.B."/>
        </authorList>
    </citation>
    <scope>NUCLEOTIDE SEQUENCE [LARGE SCALE GENOMIC DNA]</scope>
    <source>
        <strain evidence="1">ISS120</strain>
    </source>
</reference>
<evidence type="ECO:0000313" key="2">
    <source>
        <dbReference type="Proteomes" id="UP000054653"/>
    </source>
</evidence>